<accession>A0A0E9Q8H7</accession>
<protein>
    <submittedName>
        <fullName evidence="1">Uncharacterized protein</fullName>
    </submittedName>
</protein>
<evidence type="ECO:0000313" key="1">
    <source>
        <dbReference type="EMBL" id="JAH13049.1"/>
    </source>
</evidence>
<sequence length="30" mass="3728">MTENRLMHHLPILLRYPRDKKKGRDLIRLN</sequence>
<proteinExistence type="predicted"/>
<dbReference type="AlphaFoldDB" id="A0A0E9Q8H7"/>
<organism evidence="1">
    <name type="scientific">Anguilla anguilla</name>
    <name type="common">European freshwater eel</name>
    <name type="synonym">Muraena anguilla</name>
    <dbReference type="NCBI Taxonomy" id="7936"/>
    <lineage>
        <taxon>Eukaryota</taxon>
        <taxon>Metazoa</taxon>
        <taxon>Chordata</taxon>
        <taxon>Craniata</taxon>
        <taxon>Vertebrata</taxon>
        <taxon>Euteleostomi</taxon>
        <taxon>Actinopterygii</taxon>
        <taxon>Neopterygii</taxon>
        <taxon>Teleostei</taxon>
        <taxon>Anguilliformes</taxon>
        <taxon>Anguillidae</taxon>
        <taxon>Anguilla</taxon>
    </lineage>
</organism>
<name>A0A0E9Q8H7_ANGAN</name>
<dbReference type="EMBL" id="GBXM01095528">
    <property type="protein sequence ID" value="JAH13049.1"/>
    <property type="molecule type" value="Transcribed_RNA"/>
</dbReference>
<reference evidence="1" key="2">
    <citation type="journal article" date="2015" name="Fish Shellfish Immunol.">
        <title>Early steps in the European eel (Anguilla anguilla)-Vibrio vulnificus interaction in the gills: Role of the RtxA13 toxin.</title>
        <authorList>
            <person name="Callol A."/>
            <person name="Pajuelo D."/>
            <person name="Ebbesson L."/>
            <person name="Teles M."/>
            <person name="MacKenzie S."/>
            <person name="Amaro C."/>
        </authorList>
    </citation>
    <scope>NUCLEOTIDE SEQUENCE</scope>
</reference>
<reference evidence="1" key="1">
    <citation type="submission" date="2014-11" db="EMBL/GenBank/DDBJ databases">
        <authorList>
            <person name="Amaro Gonzalez C."/>
        </authorList>
    </citation>
    <scope>NUCLEOTIDE SEQUENCE</scope>
</reference>